<evidence type="ECO:0000256" key="1">
    <source>
        <dbReference type="SAM" id="MobiDB-lite"/>
    </source>
</evidence>
<feature type="region of interest" description="Disordered" evidence="1">
    <location>
        <begin position="642"/>
        <end position="667"/>
    </location>
</feature>
<evidence type="ECO:0000313" key="3">
    <source>
        <dbReference type="EMBL" id="EEQ83520.1"/>
    </source>
</evidence>
<evidence type="ECO:0000313" key="4">
    <source>
        <dbReference type="Proteomes" id="UP000002039"/>
    </source>
</evidence>
<feature type="region of interest" description="Disordered" evidence="1">
    <location>
        <begin position="115"/>
        <end position="143"/>
    </location>
</feature>
<dbReference type="Proteomes" id="UP000002039">
    <property type="component" value="Unassembled WGS sequence"/>
</dbReference>
<keyword evidence="4" id="KW-1185">Reference proteome</keyword>
<dbReference type="RefSeq" id="XP_045271698.1">
    <property type="nucleotide sequence ID" value="XM_045415843.1"/>
</dbReference>
<feature type="region of interest" description="Disordered" evidence="1">
    <location>
        <begin position="586"/>
        <end position="620"/>
    </location>
</feature>
<reference evidence="4" key="1">
    <citation type="journal article" date="2015" name="PLoS Genet.">
        <title>The dynamic genome and transcriptome of the human fungal pathogen Blastomyces and close relative Emmonsia.</title>
        <authorList>
            <person name="Munoz J.F."/>
            <person name="Gauthier G.M."/>
            <person name="Desjardins C.A."/>
            <person name="Gallo J.E."/>
            <person name="Holder J."/>
            <person name="Sullivan T.D."/>
            <person name="Marty A.J."/>
            <person name="Carmen J.C."/>
            <person name="Chen Z."/>
            <person name="Ding L."/>
            <person name="Gujja S."/>
            <person name="Magrini V."/>
            <person name="Misas E."/>
            <person name="Mitreva M."/>
            <person name="Priest M."/>
            <person name="Saif S."/>
            <person name="Whiston E.A."/>
            <person name="Young S."/>
            <person name="Zeng Q."/>
            <person name="Goldman W.E."/>
            <person name="Mardis E.R."/>
            <person name="Taylor J.W."/>
            <person name="McEwen J.G."/>
            <person name="Clay O.K."/>
            <person name="Klein B.S."/>
            <person name="Cuomo C.A."/>
        </authorList>
    </citation>
    <scope>NUCLEOTIDE SEQUENCE [LARGE SCALE GENOMIC DNA]</scope>
    <source>
        <strain evidence="4">ER-3 / ATCC MYA-2586</strain>
    </source>
</reference>
<feature type="compositionally biased region" description="Basic and acidic residues" evidence="1">
    <location>
        <begin position="648"/>
        <end position="658"/>
    </location>
</feature>
<sequence length="769" mass="83143">MHGHNHFHRRAHPPPTAVVAPTLLLKRAPAADSTSAAATPIKSCGPDDTTGVCERPSSLSSTTLPIVLGVVIPLVTAIVVLLILHRRHVRKLRFEDANDKHKSLDFGLDIVPSGNKKGRHGRKGGMEMTTTDTAEKPTGRNRGLSLDITMTSPYLLPPGLNGSQDSLHSLSRAAHADDDKYRTAAAFSPSDNGSMRSFPGHFRPFPDDSSSFTGMSTRHAPAGDEMHANLLTNAQRMSRASPPHHGNDTHSIGSNKSHRSPPRKPATPTPNIVSDRSGIHSPDRSLVPQTTLTPGSELRKSNDYLGALIQRGTAPVSGDHSEPPPPQGQAVSQNTQADELHLTTMPAASAPSFVLPAPDNDQPESSSHRQSQSHSHAPTSVPTPAPAPTSAQALPRISLPSDDDESDYGDDKRNSTLVLPQVNIDAPEPNTPQPGEKARLSTMYGLPDDQGYKFDTRRLTVGIRPLPPEDPSDNPEQRANRIRSFYKEYFDESNKPAAPQEEYYEDYGQDDYHEDMPYDPGYHPDPYNYGGGGDDMGFYPPEPAPFAQPVGRRAMTPPPRMPPNFYAQPPRHQGASSAFGYAASHRTFSSTSGDPGPRAFSSISNRGPPMPRKPQLPPPGPLHILPSAHKLKDDTMILPIDFAPGPTVKERKAGRSETRQGGLRPYVPVRPAHIPLASSYDDLAAVPSPHALRKSGTYTALDFAPPPRFRNAETASDSGSIRSNRTGVSAAHAYNIRAGGYRVSRLPPEAVGTVQDITSNLKPTWDMKT</sequence>
<dbReference type="PANTHER" id="PTHR42088">
    <property type="entry name" value="YALI0F10131P"/>
    <property type="match status" value="1"/>
</dbReference>
<gene>
    <name evidence="3" type="ORF">BDCG_00325</name>
</gene>
<feature type="region of interest" description="Disordered" evidence="1">
    <location>
        <begin position="35"/>
        <end position="59"/>
    </location>
</feature>
<dbReference type="GeneID" id="69023113"/>
<feature type="compositionally biased region" description="Low complexity" evidence="1">
    <location>
        <begin position="368"/>
        <end position="380"/>
    </location>
</feature>
<keyword evidence="2" id="KW-0812">Transmembrane</keyword>
<feature type="region of interest" description="Disordered" evidence="1">
    <location>
        <begin position="238"/>
        <end position="299"/>
    </location>
</feature>
<proteinExistence type="predicted"/>
<dbReference type="EMBL" id="EQ999973">
    <property type="protein sequence ID" value="EEQ83520.1"/>
    <property type="molecule type" value="Genomic_DNA"/>
</dbReference>
<feature type="region of interest" description="Disordered" evidence="1">
    <location>
        <begin position="313"/>
        <end position="335"/>
    </location>
</feature>
<dbReference type="PANTHER" id="PTHR42088:SF1">
    <property type="entry name" value="YALI0F10131P"/>
    <property type="match status" value="1"/>
</dbReference>
<feature type="transmembrane region" description="Helical" evidence="2">
    <location>
        <begin position="64"/>
        <end position="84"/>
    </location>
</feature>
<accession>A0ABP2EQF8</accession>
<protein>
    <submittedName>
        <fullName evidence="3">Uncharacterized protein</fullName>
    </submittedName>
</protein>
<keyword evidence="2" id="KW-1133">Transmembrane helix</keyword>
<feature type="region of interest" description="Disordered" evidence="1">
    <location>
        <begin position="202"/>
        <end position="221"/>
    </location>
</feature>
<evidence type="ECO:0000256" key="2">
    <source>
        <dbReference type="SAM" id="Phobius"/>
    </source>
</evidence>
<name>A0ABP2EQF8_AJEDR</name>
<feature type="region of interest" description="Disordered" evidence="1">
    <location>
        <begin position="350"/>
        <end position="439"/>
    </location>
</feature>
<keyword evidence="2" id="KW-0472">Membrane</keyword>
<feature type="compositionally biased region" description="Pro residues" evidence="1">
    <location>
        <begin position="608"/>
        <end position="620"/>
    </location>
</feature>
<organism evidence="3 4">
    <name type="scientific">Ajellomyces dermatitidis (strain ER-3 / ATCC MYA-2586)</name>
    <name type="common">Blastomyces dermatitidis</name>
    <dbReference type="NCBI Taxonomy" id="559297"/>
    <lineage>
        <taxon>Eukaryota</taxon>
        <taxon>Fungi</taxon>
        <taxon>Dikarya</taxon>
        <taxon>Ascomycota</taxon>
        <taxon>Pezizomycotina</taxon>
        <taxon>Eurotiomycetes</taxon>
        <taxon>Eurotiomycetidae</taxon>
        <taxon>Onygenales</taxon>
        <taxon>Ajellomycetaceae</taxon>
        <taxon>Blastomyces</taxon>
    </lineage>
</organism>